<dbReference type="Proteomes" id="UP000255231">
    <property type="component" value="Unassembled WGS sequence"/>
</dbReference>
<dbReference type="Proteomes" id="UP000185725">
    <property type="component" value="Unassembled WGS sequence"/>
</dbReference>
<organism evidence="3 5">
    <name type="scientific">Chryseobacterium indoltheticum</name>
    <dbReference type="NCBI Taxonomy" id="254"/>
    <lineage>
        <taxon>Bacteria</taxon>
        <taxon>Pseudomonadati</taxon>
        <taxon>Bacteroidota</taxon>
        <taxon>Flavobacteriia</taxon>
        <taxon>Flavobacteriales</taxon>
        <taxon>Weeksellaceae</taxon>
        <taxon>Chryseobacterium group</taxon>
        <taxon>Chryseobacterium</taxon>
    </lineage>
</organism>
<protein>
    <recommendedName>
        <fullName evidence="6">DUF4369 domain-containing protein</fullName>
    </recommendedName>
</protein>
<dbReference type="EMBL" id="UFVS01000001">
    <property type="protein sequence ID" value="SUX42652.1"/>
    <property type="molecule type" value="Genomic_DNA"/>
</dbReference>
<name>A0A381F988_9FLAO</name>
<keyword evidence="1" id="KW-0732">Signal</keyword>
<evidence type="ECO:0000313" key="4">
    <source>
        <dbReference type="Proteomes" id="UP000185725"/>
    </source>
</evidence>
<reference evidence="3 5" key="2">
    <citation type="submission" date="2018-06" db="EMBL/GenBank/DDBJ databases">
        <authorList>
            <consortium name="Pathogen Informatics"/>
            <person name="Doyle S."/>
        </authorList>
    </citation>
    <scope>NUCLEOTIDE SEQUENCE [LARGE SCALE GENOMIC DNA]</scope>
    <source>
        <strain evidence="3 5">NCTC13560</strain>
    </source>
</reference>
<feature type="chain" id="PRO_5016607720" description="DUF4369 domain-containing protein" evidence="1">
    <location>
        <begin position="26"/>
        <end position="156"/>
    </location>
</feature>
<evidence type="ECO:0000313" key="5">
    <source>
        <dbReference type="Proteomes" id="UP000255231"/>
    </source>
</evidence>
<feature type="signal peptide" evidence="1">
    <location>
        <begin position="1"/>
        <end position="25"/>
    </location>
</feature>
<evidence type="ECO:0000313" key="3">
    <source>
        <dbReference type="EMBL" id="SUX42652.1"/>
    </source>
</evidence>
<sequence>MRKLYNMKVISYILVIFFFSNCCSAQHHRLIEATHTTILGGVKGARSENFNIVIKSNSRIQPKYLLIENVKIPLVQEHRNGNVYLKGIYFPESSRVTIGIDGEIQNQDANKISDYSNAYLVSENIKNKRELKQKIKLNNNENNNNKILLKNEKLPE</sequence>
<proteinExistence type="predicted"/>
<dbReference type="AlphaFoldDB" id="A0A381F988"/>
<accession>A0A381F988</accession>
<evidence type="ECO:0000313" key="2">
    <source>
        <dbReference type="EMBL" id="SIP92252.1"/>
    </source>
</evidence>
<gene>
    <name evidence="3" type="ORF">NCTC13560_01474</name>
    <name evidence="2" type="ORF">SAMN05421682_101345</name>
</gene>
<reference evidence="2 4" key="1">
    <citation type="submission" date="2017-01" db="EMBL/GenBank/DDBJ databases">
        <authorList>
            <person name="Varghese N."/>
            <person name="Submissions S."/>
        </authorList>
    </citation>
    <scope>NUCLEOTIDE SEQUENCE [LARGE SCALE GENOMIC DNA]</scope>
    <source>
        <strain evidence="2 4">ATCC 27950</strain>
    </source>
</reference>
<keyword evidence="4" id="KW-1185">Reference proteome</keyword>
<dbReference type="EMBL" id="FTMF01000001">
    <property type="protein sequence ID" value="SIP92252.1"/>
    <property type="molecule type" value="Genomic_DNA"/>
</dbReference>
<evidence type="ECO:0000256" key="1">
    <source>
        <dbReference type="SAM" id="SignalP"/>
    </source>
</evidence>
<evidence type="ECO:0008006" key="6">
    <source>
        <dbReference type="Google" id="ProtNLM"/>
    </source>
</evidence>